<dbReference type="InterPro" id="IPR000589">
    <property type="entry name" value="Ribosomal_uS15"/>
</dbReference>
<organism evidence="5 6">
    <name type="scientific">Chrysophaeum taylorii</name>
    <dbReference type="NCBI Taxonomy" id="2483200"/>
    <lineage>
        <taxon>Eukaryota</taxon>
        <taxon>Sar</taxon>
        <taxon>Stramenopiles</taxon>
        <taxon>Ochrophyta</taxon>
        <taxon>Pelagophyceae</taxon>
        <taxon>Pelagomonadales</taxon>
        <taxon>Pelagomonadaceae</taxon>
        <taxon>Chrysophaeum</taxon>
    </lineage>
</organism>
<dbReference type="Gene3D" id="1.10.287.10">
    <property type="entry name" value="S15/NS1, RNA-binding"/>
    <property type="match status" value="1"/>
</dbReference>
<dbReference type="GO" id="GO:0003735">
    <property type="term" value="F:structural constituent of ribosome"/>
    <property type="evidence" value="ECO:0007669"/>
    <property type="project" value="InterPro"/>
</dbReference>
<dbReference type="Pfam" id="PF00312">
    <property type="entry name" value="Ribosomal_S15"/>
    <property type="match status" value="1"/>
</dbReference>
<evidence type="ECO:0000256" key="4">
    <source>
        <dbReference type="RuleBase" id="RU003919"/>
    </source>
</evidence>
<comment type="similarity">
    <text evidence="1 4">Belongs to the universal ribosomal protein uS15 family.</text>
</comment>
<sequence>MLSFLFSSSRRAVSRALLSSSSSNTPEFKLLESTFPSEALSDPVRRALSLRNARASERRNARASAVARAFEMHEADCGSTRVQVARLTVEINALKEHLDLHRKDFSSGRGYLLKMNKRKRLLEYLKRKDSQGYVATMEALDLPIPKTKSKRQGKV</sequence>
<name>A0AAD7XPQ1_9STRA</name>
<dbReference type="PANTHER" id="PTHR23321">
    <property type="entry name" value="RIBOSOMAL PROTEIN S15, BACTERIAL AND ORGANELLAR"/>
    <property type="match status" value="1"/>
</dbReference>
<dbReference type="CDD" id="cd00353">
    <property type="entry name" value="Ribosomal_S15p_S13e"/>
    <property type="match status" value="1"/>
</dbReference>
<gene>
    <name evidence="5" type="ORF">CTAYLR_002939</name>
</gene>
<dbReference type="SUPFAM" id="SSF47060">
    <property type="entry name" value="S15/NS1 RNA-binding domain"/>
    <property type="match status" value="1"/>
</dbReference>
<dbReference type="HAMAP" id="MF_01343_B">
    <property type="entry name" value="Ribosomal_uS15_B"/>
    <property type="match status" value="1"/>
</dbReference>
<evidence type="ECO:0000313" key="6">
    <source>
        <dbReference type="Proteomes" id="UP001230188"/>
    </source>
</evidence>
<evidence type="ECO:0000256" key="2">
    <source>
        <dbReference type="ARBA" id="ARBA00022980"/>
    </source>
</evidence>
<dbReference type="SMART" id="SM01387">
    <property type="entry name" value="Ribosomal_S15"/>
    <property type="match status" value="1"/>
</dbReference>
<evidence type="ECO:0000313" key="5">
    <source>
        <dbReference type="EMBL" id="KAJ8612273.1"/>
    </source>
</evidence>
<dbReference type="GO" id="GO:0005840">
    <property type="term" value="C:ribosome"/>
    <property type="evidence" value="ECO:0007669"/>
    <property type="project" value="UniProtKB-KW"/>
</dbReference>
<evidence type="ECO:0000256" key="1">
    <source>
        <dbReference type="ARBA" id="ARBA00008434"/>
    </source>
</evidence>
<dbReference type="AlphaFoldDB" id="A0AAD7XPQ1"/>
<comment type="caution">
    <text evidence="5">The sequence shown here is derived from an EMBL/GenBank/DDBJ whole genome shotgun (WGS) entry which is preliminary data.</text>
</comment>
<keyword evidence="6" id="KW-1185">Reference proteome</keyword>
<dbReference type="InterPro" id="IPR005290">
    <property type="entry name" value="Ribosomal_uS15_bac-type"/>
</dbReference>
<accession>A0AAD7XPQ1</accession>
<protein>
    <recommendedName>
        <fullName evidence="7">30S ribosomal protein S15</fullName>
    </recommendedName>
</protein>
<dbReference type="EMBL" id="JAQMWT010000055">
    <property type="protein sequence ID" value="KAJ8612273.1"/>
    <property type="molecule type" value="Genomic_DNA"/>
</dbReference>
<dbReference type="NCBIfam" id="TIGR00952">
    <property type="entry name" value="S15_bact"/>
    <property type="match status" value="1"/>
</dbReference>
<keyword evidence="2 4" id="KW-0689">Ribosomal protein</keyword>
<proteinExistence type="inferred from homology"/>
<evidence type="ECO:0000256" key="3">
    <source>
        <dbReference type="ARBA" id="ARBA00023274"/>
    </source>
</evidence>
<dbReference type="GO" id="GO:0006412">
    <property type="term" value="P:translation"/>
    <property type="evidence" value="ECO:0007669"/>
    <property type="project" value="InterPro"/>
</dbReference>
<keyword evidence="3 4" id="KW-0687">Ribonucleoprotein</keyword>
<dbReference type="GO" id="GO:1990904">
    <property type="term" value="C:ribonucleoprotein complex"/>
    <property type="evidence" value="ECO:0007669"/>
    <property type="project" value="UniProtKB-KW"/>
</dbReference>
<reference evidence="5" key="1">
    <citation type="submission" date="2023-01" db="EMBL/GenBank/DDBJ databases">
        <title>Metagenome sequencing of chrysophaentin producing Chrysophaeum taylorii.</title>
        <authorList>
            <person name="Davison J."/>
            <person name="Bewley C."/>
        </authorList>
    </citation>
    <scope>NUCLEOTIDE SEQUENCE</scope>
    <source>
        <strain evidence="5">NIES-1699</strain>
    </source>
</reference>
<evidence type="ECO:0008006" key="7">
    <source>
        <dbReference type="Google" id="ProtNLM"/>
    </source>
</evidence>
<dbReference type="PANTHER" id="PTHR23321:SF26">
    <property type="entry name" value="SMALL RIBOSOMAL SUBUNIT PROTEIN US15M"/>
    <property type="match status" value="1"/>
</dbReference>
<dbReference type="GO" id="GO:0005737">
    <property type="term" value="C:cytoplasm"/>
    <property type="evidence" value="ECO:0007669"/>
    <property type="project" value="UniProtKB-ARBA"/>
</dbReference>
<dbReference type="InterPro" id="IPR009068">
    <property type="entry name" value="uS15_NS1_RNA-bd_sf"/>
</dbReference>
<dbReference type="Proteomes" id="UP001230188">
    <property type="component" value="Unassembled WGS sequence"/>
</dbReference>